<dbReference type="PANTHER" id="PTHR36694:SF11">
    <property type="entry name" value="LP21121P-RELATED"/>
    <property type="match status" value="1"/>
</dbReference>
<keyword evidence="2" id="KW-1133">Transmembrane helix</keyword>
<dbReference type="Proteomes" id="UP000694941">
    <property type="component" value="Unplaced"/>
</dbReference>
<dbReference type="InterPro" id="IPR031720">
    <property type="entry name" value="DUF4728"/>
</dbReference>
<feature type="compositionally biased region" description="Polar residues" evidence="1">
    <location>
        <begin position="295"/>
        <end position="306"/>
    </location>
</feature>
<feature type="transmembrane region" description="Helical" evidence="2">
    <location>
        <begin position="80"/>
        <end position="103"/>
    </location>
</feature>
<keyword evidence="3" id="KW-1185">Reference proteome</keyword>
<accession>A0ABM1SAS7</accession>
<dbReference type="PANTHER" id="PTHR36694">
    <property type="entry name" value="PASIFLORA 1, ISOFORM A-RELATED"/>
    <property type="match status" value="1"/>
</dbReference>
<name>A0ABM1SAS7_LIMPO</name>
<feature type="transmembrane region" description="Helical" evidence="2">
    <location>
        <begin position="20"/>
        <end position="43"/>
    </location>
</feature>
<dbReference type="GeneID" id="111085609"/>
<feature type="region of interest" description="Disordered" evidence="1">
    <location>
        <begin position="285"/>
        <end position="306"/>
    </location>
</feature>
<proteinExistence type="predicted"/>
<evidence type="ECO:0000256" key="1">
    <source>
        <dbReference type="SAM" id="MobiDB-lite"/>
    </source>
</evidence>
<feature type="transmembrane region" description="Helical" evidence="2">
    <location>
        <begin position="49"/>
        <end position="73"/>
    </location>
</feature>
<evidence type="ECO:0000256" key="2">
    <source>
        <dbReference type="SAM" id="Phobius"/>
    </source>
</evidence>
<reference evidence="4" key="1">
    <citation type="submission" date="2025-08" db="UniProtKB">
        <authorList>
            <consortium name="RefSeq"/>
        </authorList>
    </citation>
    <scope>IDENTIFICATION</scope>
    <source>
        <tissue evidence="4">Muscle</tissue>
    </source>
</reference>
<feature type="compositionally biased region" description="Basic and acidic residues" evidence="1">
    <location>
        <begin position="227"/>
        <end position="243"/>
    </location>
</feature>
<sequence length="306" mass="34081">MAIVNSCCCGQSLRVGCFAAGIYSLGLYTLAITLATFHVITVLGDPVLFGLNIMLLVCSGLCVPSSVLLLIGLCVDSRLLLLPWILCTTVTTLIHAVISLYLFCDAKFHSLLPVFLLMDFLIFALNVYCILCVVSQYQEYLAGRGHPGQTTISRTVPSIRLHTLSQGQEISKFIITPDKVQVTGTSSNRLCPNVSWREGSPSRSNLCSELSYISEENTAQDVIPHSAKNEPEDQKVEESRNDHPNTVLQDAVFTCSDHPKKNLKITLLGVYDNRRMRFEDHNIQERPLYTDQHKQINSNNEDVYAQ</sequence>
<feature type="transmembrane region" description="Helical" evidence="2">
    <location>
        <begin position="115"/>
        <end position="134"/>
    </location>
</feature>
<keyword evidence="2" id="KW-0812">Transmembrane</keyword>
<keyword evidence="2" id="KW-0472">Membrane</keyword>
<dbReference type="Pfam" id="PF15860">
    <property type="entry name" value="DUF4728"/>
    <property type="match status" value="1"/>
</dbReference>
<feature type="region of interest" description="Disordered" evidence="1">
    <location>
        <begin position="218"/>
        <end position="244"/>
    </location>
</feature>
<gene>
    <name evidence="4" type="primary">LOC111085609</name>
</gene>
<organism evidence="3 4">
    <name type="scientific">Limulus polyphemus</name>
    <name type="common">Atlantic horseshoe crab</name>
    <dbReference type="NCBI Taxonomy" id="6850"/>
    <lineage>
        <taxon>Eukaryota</taxon>
        <taxon>Metazoa</taxon>
        <taxon>Ecdysozoa</taxon>
        <taxon>Arthropoda</taxon>
        <taxon>Chelicerata</taxon>
        <taxon>Merostomata</taxon>
        <taxon>Xiphosura</taxon>
        <taxon>Limulidae</taxon>
        <taxon>Limulus</taxon>
    </lineage>
</organism>
<evidence type="ECO:0000313" key="3">
    <source>
        <dbReference type="Proteomes" id="UP000694941"/>
    </source>
</evidence>
<evidence type="ECO:0000313" key="4">
    <source>
        <dbReference type="RefSeq" id="XP_022240732.1"/>
    </source>
</evidence>
<protein>
    <submittedName>
        <fullName evidence="4">Uncharacterized protein LOC111085609 isoform X1</fullName>
    </submittedName>
</protein>
<dbReference type="RefSeq" id="XP_022240732.1">
    <property type="nucleotide sequence ID" value="XM_022385024.1"/>
</dbReference>